<name>A0A8D8WJS1_9HEMI</name>
<dbReference type="AlphaFoldDB" id="A0A8D8WJS1"/>
<protein>
    <submittedName>
        <fullName evidence="1">Uncharacterized protein</fullName>
    </submittedName>
</protein>
<proteinExistence type="predicted"/>
<dbReference type="EMBL" id="HBUF01199783">
    <property type="protein sequence ID" value="CAG6661488.1"/>
    <property type="molecule type" value="Transcribed_RNA"/>
</dbReference>
<accession>A0A8D8WJS1</accession>
<evidence type="ECO:0000313" key="1">
    <source>
        <dbReference type="EMBL" id="CAG6661488.1"/>
    </source>
</evidence>
<organism evidence="1">
    <name type="scientific">Cacopsylla melanoneura</name>
    <dbReference type="NCBI Taxonomy" id="428564"/>
    <lineage>
        <taxon>Eukaryota</taxon>
        <taxon>Metazoa</taxon>
        <taxon>Ecdysozoa</taxon>
        <taxon>Arthropoda</taxon>
        <taxon>Hexapoda</taxon>
        <taxon>Insecta</taxon>
        <taxon>Pterygota</taxon>
        <taxon>Neoptera</taxon>
        <taxon>Paraneoptera</taxon>
        <taxon>Hemiptera</taxon>
        <taxon>Sternorrhyncha</taxon>
        <taxon>Psylloidea</taxon>
        <taxon>Psyllidae</taxon>
        <taxon>Psyllinae</taxon>
        <taxon>Cacopsylla</taxon>
    </lineage>
</organism>
<sequence>MASPIREIVARLTPRIYILLVEMSQNRCKQNTGVGTELLQTTNSPRFLTFLSLSFFFKVIFLQDFFNFNSLCSYFCDYTHRHTYIPIKKIAFKSMLIPQSLGLKMDG</sequence>
<reference evidence="1" key="1">
    <citation type="submission" date="2021-05" db="EMBL/GenBank/DDBJ databases">
        <authorList>
            <person name="Alioto T."/>
            <person name="Alioto T."/>
            <person name="Gomez Garrido J."/>
        </authorList>
    </citation>
    <scope>NUCLEOTIDE SEQUENCE</scope>
</reference>